<dbReference type="GO" id="GO:0005524">
    <property type="term" value="F:ATP binding"/>
    <property type="evidence" value="ECO:0007669"/>
    <property type="project" value="UniProtKB-UniRule"/>
</dbReference>
<dbReference type="FunFam" id="3.10.110.10:FF:000051">
    <property type="entry name" value="ubiquitin-conjugating enzyme E2 R2-like"/>
    <property type="match status" value="1"/>
</dbReference>
<dbReference type="InterPro" id="IPR050113">
    <property type="entry name" value="Ub_conjugating_enzyme"/>
</dbReference>
<evidence type="ECO:0000256" key="5">
    <source>
        <dbReference type="PROSITE-ProRule" id="PRU10133"/>
    </source>
</evidence>
<dbReference type="InterPro" id="IPR000608">
    <property type="entry name" value="UBC"/>
</dbReference>
<keyword evidence="1" id="KW-0808">Transferase</keyword>
<evidence type="ECO:0000256" key="3">
    <source>
        <dbReference type="ARBA" id="ARBA00022786"/>
    </source>
</evidence>
<keyword evidence="3 6" id="KW-0833">Ubl conjugation pathway</keyword>
<dbReference type="SMART" id="SM00212">
    <property type="entry name" value="UBCc"/>
    <property type="match status" value="1"/>
</dbReference>
<dbReference type="GO" id="GO:0016740">
    <property type="term" value="F:transferase activity"/>
    <property type="evidence" value="ECO:0007669"/>
    <property type="project" value="UniProtKB-KW"/>
</dbReference>
<protein>
    <recommendedName>
        <fullName evidence="7">UBC core domain-containing protein</fullName>
    </recommendedName>
</protein>
<comment type="similarity">
    <text evidence="6">Belongs to the ubiquitin-conjugating enzyme family.</text>
</comment>
<keyword evidence="9" id="KW-1185">Reference proteome</keyword>
<evidence type="ECO:0000313" key="9">
    <source>
        <dbReference type="Proteomes" id="UP000095023"/>
    </source>
</evidence>
<evidence type="ECO:0000313" key="8">
    <source>
        <dbReference type="EMBL" id="ODV90223.1"/>
    </source>
</evidence>
<dbReference type="SUPFAM" id="SSF54495">
    <property type="entry name" value="UBC-like"/>
    <property type="match status" value="1"/>
</dbReference>
<proteinExistence type="inferred from homology"/>
<feature type="domain" description="UBC core" evidence="7">
    <location>
        <begin position="5"/>
        <end position="164"/>
    </location>
</feature>
<dbReference type="InterPro" id="IPR016135">
    <property type="entry name" value="UBQ-conjugating_enzyme/RWD"/>
</dbReference>
<name>A0A1E4TEV4_9ASCO</name>
<dbReference type="Pfam" id="PF00179">
    <property type="entry name" value="UQ_con"/>
    <property type="match status" value="1"/>
</dbReference>
<organism evidence="8 9">
    <name type="scientific">Tortispora caseinolytica NRRL Y-17796</name>
    <dbReference type="NCBI Taxonomy" id="767744"/>
    <lineage>
        <taxon>Eukaryota</taxon>
        <taxon>Fungi</taxon>
        <taxon>Dikarya</taxon>
        <taxon>Ascomycota</taxon>
        <taxon>Saccharomycotina</taxon>
        <taxon>Trigonopsidomycetes</taxon>
        <taxon>Trigonopsidales</taxon>
        <taxon>Trigonopsidaceae</taxon>
        <taxon>Tortispora</taxon>
    </lineage>
</organism>
<keyword evidence="2 6" id="KW-0547">Nucleotide-binding</keyword>
<dbReference type="Proteomes" id="UP000095023">
    <property type="component" value="Unassembled WGS sequence"/>
</dbReference>
<evidence type="ECO:0000256" key="2">
    <source>
        <dbReference type="ARBA" id="ARBA00022741"/>
    </source>
</evidence>
<dbReference type="PROSITE" id="PS50127">
    <property type="entry name" value="UBC_2"/>
    <property type="match status" value="1"/>
</dbReference>
<keyword evidence="4 6" id="KW-0067">ATP-binding</keyword>
<dbReference type="PANTHER" id="PTHR24067">
    <property type="entry name" value="UBIQUITIN-CONJUGATING ENZYME E2"/>
    <property type="match status" value="1"/>
</dbReference>
<dbReference type="CDD" id="cd23795">
    <property type="entry name" value="UBCc_UBE2G1"/>
    <property type="match status" value="1"/>
</dbReference>
<evidence type="ECO:0000259" key="7">
    <source>
        <dbReference type="PROSITE" id="PS50127"/>
    </source>
</evidence>
<dbReference type="PROSITE" id="PS00183">
    <property type="entry name" value="UBC_1"/>
    <property type="match status" value="1"/>
</dbReference>
<evidence type="ECO:0000256" key="4">
    <source>
        <dbReference type="ARBA" id="ARBA00022840"/>
    </source>
</evidence>
<feature type="active site" description="Glycyl thioester intermediate" evidence="5">
    <location>
        <position position="89"/>
    </location>
</feature>
<reference evidence="9" key="1">
    <citation type="submission" date="2016-02" db="EMBL/GenBank/DDBJ databases">
        <title>Comparative genomics of biotechnologically important yeasts.</title>
        <authorList>
            <consortium name="DOE Joint Genome Institute"/>
            <person name="Riley R."/>
            <person name="Haridas S."/>
            <person name="Wolfe K.H."/>
            <person name="Lopes M.R."/>
            <person name="Hittinger C.T."/>
            <person name="Goker M."/>
            <person name="Salamov A."/>
            <person name="Wisecaver J."/>
            <person name="Long T.M."/>
            <person name="Aerts A.L."/>
            <person name="Barry K."/>
            <person name="Choi C."/>
            <person name="Clum A."/>
            <person name="Coughlan A.Y."/>
            <person name="Deshpande S."/>
            <person name="Douglass A.P."/>
            <person name="Hanson S.J."/>
            <person name="Klenk H.-P."/>
            <person name="Labutti K."/>
            <person name="Lapidus A."/>
            <person name="Lindquist E."/>
            <person name="Lipzen A."/>
            <person name="Meier-Kolthoff J.P."/>
            <person name="Ohm R.A."/>
            <person name="Otillar R.P."/>
            <person name="Pangilinan J."/>
            <person name="Peng Y."/>
            <person name="Rokas A."/>
            <person name="Rosa C.A."/>
            <person name="Scheuner C."/>
            <person name="Sibirny A.A."/>
            <person name="Slot J.C."/>
            <person name="Stielow J.B."/>
            <person name="Sun H."/>
            <person name="Kurtzman C.P."/>
            <person name="Blackwell M."/>
            <person name="Jeffries T.W."/>
            <person name="Grigoriev I.V."/>
        </authorList>
    </citation>
    <scope>NUCLEOTIDE SEQUENCE [LARGE SCALE GENOMIC DNA]</scope>
    <source>
        <strain evidence="9">NRRL Y-17796</strain>
    </source>
</reference>
<gene>
    <name evidence="8" type="ORF">CANCADRAFT_103067</name>
</gene>
<dbReference type="InterPro" id="IPR023313">
    <property type="entry name" value="UBQ-conjugating_AS"/>
</dbReference>
<evidence type="ECO:0000256" key="1">
    <source>
        <dbReference type="ARBA" id="ARBA00022679"/>
    </source>
</evidence>
<dbReference type="EMBL" id="KV453842">
    <property type="protein sequence ID" value="ODV90223.1"/>
    <property type="molecule type" value="Genomic_DNA"/>
</dbReference>
<dbReference type="AlphaFoldDB" id="A0A1E4TEV4"/>
<dbReference type="Gene3D" id="3.10.110.10">
    <property type="entry name" value="Ubiquitin Conjugating Enzyme"/>
    <property type="match status" value="1"/>
</dbReference>
<evidence type="ECO:0000256" key="6">
    <source>
        <dbReference type="RuleBase" id="RU362109"/>
    </source>
</evidence>
<dbReference type="OrthoDB" id="19692at2759"/>
<accession>A0A1E4TEV4</accession>
<sequence length="168" mass="18928">MAGSVSGALLRRQFQDLNKNGIPGISAGLRKDNLYDWEVLMVGPEDTVYEGGLFRARMRFPSDYPNMPPVLKFISPMWHPNVFPDGVVCISILHSPGEDEHGLEDAGERWLPVHTAETILLSVMAMLSSPNLDSPANVDATKQYRDDYQAYKKRVREIVRRSVEDLPE</sequence>